<protein>
    <submittedName>
        <fullName evidence="1">Uncharacterized protein</fullName>
    </submittedName>
</protein>
<sequence>MVLMLLVNSRSEDNDVGLLTRLHDQYKLASLPIRAVWTNSRFHVPDGNQFAIESLVKTFPVPGVKTLEQLIEHVWAYGHQSVEKPSWNCSSMKEYGVFAIKPDTLEKLASTSIIQKNVPLLTAGEHLPAAIAYAQLHMAHDKIPNNSISEEKRFDHYDEADRLKRVFLLRSCSGYDQDYDAPLPYAVYALNRSSSRFSGALISGLHKDKFALKTGELDVERYTQFYEGTHLATAVLHALAHLDIPLSPTHWAQSRRREAAKMEFMSKVLIEELNEHCSEAESYDDEPAKVVRELISPLKTCVSELTRLQHRLEDKAEKSR</sequence>
<comment type="caution">
    <text evidence="1">The sequence shown here is derived from an EMBL/GenBank/DDBJ whole genome shotgun (WGS) entry which is preliminary data.</text>
</comment>
<gene>
    <name evidence="1" type="ORF">AC499_0753</name>
</gene>
<reference evidence="1 2" key="2">
    <citation type="submission" date="2015-10" db="EMBL/GenBank/DDBJ databases">
        <title>Comparative genomics and high-throughput reverse genetic screens identify a new phytobacterial MAMP and an Arabidopsis receptor required for immune elicitation.</title>
        <authorList>
            <person name="Mott G.A."/>
            <person name="Thakur S."/>
            <person name="Wang P.W."/>
            <person name="Desveaux D."/>
            <person name="Guttman D.S."/>
        </authorList>
    </citation>
    <scope>NUCLEOTIDE SEQUENCE [LARGE SCALE GENOMIC DNA]</scope>
    <source>
        <strain evidence="1 2">107</strain>
    </source>
</reference>
<keyword evidence="2" id="KW-1185">Reference proteome</keyword>
<reference evidence="1 2" key="1">
    <citation type="submission" date="2015-07" db="EMBL/GenBank/DDBJ databases">
        <authorList>
            <person name="O'Brien H.E."/>
            <person name="Thakur S."/>
            <person name="Gong Y."/>
            <person name="Wang P.W."/>
            <person name="Guttman D.S."/>
        </authorList>
    </citation>
    <scope>NUCLEOTIDE SEQUENCE [LARGE SCALE GENOMIC DNA]</scope>
    <source>
        <strain evidence="1 2">107</strain>
    </source>
</reference>
<dbReference type="Proteomes" id="UP000037943">
    <property type="component" value="Unassembled WGS sequence"/>
</dbReference>
<accession>A0ABR5KSQ4</accession>
<evidence type="ECO:0000313" key="1">
    <source>
        <dbReference type="EMBL" id="KPC17551.1"/>
    </source>
</evidence>
<dbReference type="EMBL" id="LGLK01000057">
    <property type="protein sequence ID" value="KPC17551.1"/>
    <property type="molecule type" value="Genomic_DNA"/>
</dbReference>
<organism evidence="1 2">
    <name type="scientific">Pseudomonas amygdali pv. lachrymans</name>
    <name type="common">Pseudomonas syringae pv. lachrymans</name>
    <dbReference type="NCBI Taxonomy" id="53707"/>
    <lineage>
        <taxon>Bacteria</taxon>
        <taxon>Pseudomonadati</taxon>
        <taxon>Pseudomonadota</taxon>
        <taxon>Gammaproteobacteria</taxon>
        <taxon>Pseudomonadales</taxon>
        <taxon>Pseudomonadaceae</taxon>
        <taxon>Pseudomonas</taxon>
        <taxon>Pseudomonas amygdali</taxon>
    </lineage>
</organism>
<proteinExistence type="predicted"/>
<name>A0ABR5KSQ4_PSEAV</name>
<evidence type="ECO:0000313" key="2">
    <source>
        <dbReference type="Proteomes" id="UP000037943"/>
    </source>
</evidence>